<name>A0A8J3YAN0_9ACTN</name>
<proteinExistence type="predicted"/>
<organism evidence="1 2">
    <name type="scientific">Spirilliplanes yamanashiensis</name>
    <dbReference type="NCBI Taxonomy" id="42233"/>
    <lineage>
        <taxon>Bacteria</taxon>
        <taxon>Bacillati</taxon>
        <taxon>Actinomycetota</taxon>
        <taxon>Actinomycetes</taxon>
        <taxon>Micromonosporales</taxon>
        <taxon>Micromonosporaceae</taxon>
        <taxon>Spirilliplanes</taxon>
    </lineage>
</organism>
<dbReference type="RefSeq" id="WP_203939816.1">
    <property type="nucleotide sequence ID" value="NZ_BAAAGJ010000005.1"/>
</dbReference>
<gene>
    <name evidence="1" type="ORF">Sya03_39460</name>
</gene>
<comment type="caution">
    <text evidence="1">The sequence shown here is derived from an EMBL/GenBank/DDBJ whole genome shotgun (WGS) entry which is preliminary data.</text>
</comment>
<dbReference type="AlphaFoldDB" id="A0A8J3YAN0"/>
<dbReference type="Proteomes" id="UP000652013">
    <property type="component" value="Unassembled WGS sequence"/>
</dbReference>
<protein>
    <submittedName>
        <fullName evidence="1">Uncharacterized protein</fullName>
    </submittedName>
</protein>
<accession>A0A8J3YAN0</accession>
<dbReference type="EMBL" id="BOOY01000028">
    <property type="protein sequence ID" value="GIJ04594.1"/>
    <property type="molecule type" value="Genomic_DNA"/>
</dbReference>
<reference evidence="1" key="1">
    <citation type="submission" date="2021-01" db="EMBL/GenBank/DDBJ databases">
        <title>Whole genome shotgun sequence of Spirilliplanes yamanashiensis NBRC 15828.</title>
        <authorList>
            <person name="Komaki H."/>
            <person name="Tamura T."/>
        </authorList>
    </citation>
    <scope>NUCLEOTIDE SEQUENCE</scope>
    <source>
        <strain evidence="1">NBRC 15828</strain>
    </source>
</reference>
<evidence type="ECO:0000313" key="2">
    <source>
        <dbReference type="Proteomes" id="UP000652013"/>
    </source>
</evidence>
<evidence type="ECO:0000313" key="1">
    <source>
        <dbReference type="EMBL" id="GIJ04594.1"/>
    </source>
</evidence>
<keyword evidence="2" id="KW-1185">Reference proteome</keyword>
<sequence length="86" mass="8508">MASVAEVKAAVAAALQHVSEGQAAIRAARDRVGEAQTTLTAALDGSAAEAVGTARASLAQADQQLGDCLSATLLAVEQAQTYAAAL</sequence>